<evidence type="ECO:0000256" key="11">
    <source>
        <dbReference type="SAM" id="Phobius"/>
    </source>
</evidence>
<comment type="function">
    <text evidence="10">Required for cell division and gliding motility.</text>
</comment>
<dbReference type="AlphaFoldDB" id="A0A838ZT65"/>
<organism evidence="14 15">
    <name type="scientific">Moheibacter lacus</name>
    <dbReference type="NCBI Taxonomy" id="2745851"/>
    <lineage>
        <taxon>Bacteria</taxon>
        <taxon>Pseudomonadati</taxon>
        <taxon>Bacteroidota</taxon>
        <taxon>Flavobacteriia</taxon>
        <taxon>Flavobacteriales</taxon>
        <taxon>Weeksellaceae</taxon>
        <taxon>Moheibacter</taxon>
    </lineage>
</organism>
<evidence type="ECO:0000256" key="10">
    <source>
        <dbReference type="PIRNR" id="PIRNR003097"/>
    </source>
</evidence>
<keyword evidence="5 10" id="KW-0132">Cell division</keyword>
<reference evidence="14 15" key="1">
    <citation type="submission" date="2020-07" db="EMBL/GenBank/DDBJ databases">
        <title>Moheibacter lacus sp. nov., a member of the family Flavobacteriaceae isolated from freshwater lake sediment.</title>
        <authorList>
            <person name="Liu Y."/>
        </authorList>
    </citation>
    <scope>NUCLEOTIDE SEQUENCE [LARGE SCALE GENOMIC DNA]</scope>
    <source>
        <strain evidence="14 15">BDHS18</strain>
    </source>
</reference>
<evidence type="ECO:0000313" key="14">
    <source>
        <dbReference type="EMBL" id="MBA5630178.1"/>
    </source>
</evidence>
<evidence type="ECO:0000256" key="7">
    <source>
        <dbReference type="ARBA" id="ARBA00022989"/>
    </source>
</evidence>
<proteinExistence type="inferred from homology"/>
<dbReference type="Gene3D" id="3.30.70.3040">
    <property type="match status" value="1"/>
</dbReference>
<keyword evidence="10" id="KW-0997">Cell inner membrane</keyword>
<dbReference type="Proteomes" id="UP000552241">
    <property type="component" value="Unassembled WGS sequence"/>
</dbReference>
<keyword evidence="9 10" id="KW-0131">Cell cycle</keyword>
<feature type="transmembrane region" description="Helical" evidence="11">
    <location>
        <begin position="222"/>
        <end position="249"/>
    </location>
</feature>
<feature type="domain" description="ABC3 transporter permease C-terminal" evidence="12">
    <location>
        <begin position="176"/>
        <end position="290"/>
    </location>
</feature>
<feature type="transmembrane region" description="Helical" evidence="11">
    <location>
        <begin position="173"/>
        <end position="194"/>
    </location>
</feature>
<evidence type="ECO:0000259" key="12">
    <source>
        <dbReference type="Pfam" id="PF02687"/>
    </source>
</evidence>
<dbReference type="GO" id="GO:0005886">
    <property type="term" value="C:plasma membrane"/>
    <property type="evidence" value="ECO:0007669"/>
    <property type="project" value="UniProtKB-SubCell"/>
</dbReference>
<dbReference type="PANTHER" id="PTHR47755:SF1">
    <property type="entry name" value="CELL DIVISION PROTEIN FTSX"/>
    <property type="match status" value="1"/>
</dbReference>
<accession>A0A838ZT65</accession>
<evidence type="ECO:0000256" key="6">
    <source>
        <dbReference type="ARBA" id="ARBA00022692"/>
    </source>
</evidence>
<dbReference type="Pfam" id="PF02687">
    <property type="entry name" value="FtsX"/>
    <property type="match status" value="1"/>
</dbReference>
<evidence type="ECO:0000256" key="2">
    <source>
        <dbReference type="ARBA" id="ARBA00007379"/>
    </source>
</evidence>
<keyword evidence="8 10" id="KW-0472">Membrane</keyword>
<dbReference type="EMBL" id="JACDZE010000003">
    <property type="protein sequence ID" value="MBA5630178.1"/>
    <property type="molecule type" value="Genomic_DNA"/>
</dbReference>
<comment type="subcellular location">
    <subcellularLocation>
        <location evidence="10">Cell inner membrane</location>
    </subcellularLocation>
    <subcellularLocation>
        <location evidence="1">Cell membrane</location>
        <topology evidence="1">Multi-pass membrane protein</topology>
    </subcellularLocation>
</comment>
<evidence type="ECO:0000256" key="4">
    <source>
        <dbReference type="ARBA" id="ARBA00022475"/>
    </source>
</evidence>
<evidence type="ECO:0000256" key="1">
    <source>
        <dbReference type="ARBA" id="ARBA00004651"/>
    </source>
</evidence>
<comment type="caution">
    <text evidence="14">The sequence shown here is derived from an EMBL/GenBank/DDBJ whole genome shotgun (WGS) entry which is preliminary data.</text>
</comment>
<dbReference type="InterPro" id="IPR003838">
    <property type="entry name" value="ABC3_permease_C"/>
</dbReference>
<dbReference type="GO" id="GO:0051301">
    <property type="term" value="P:cell division"/>
    <property type="evidence" value="ECO:0007669"/>
    <property type="project" value="UniProtKB-KW"/>
</dbReference>
<dbReference type="InterPro" id="IPR004513">
    <property type="entry name" value="FtsX"/>
</dbReference>
<dbReference type="Pfam" id="PF18075">
    <property type="entry name" value="FtsX_ECD"/>
    <property type="match status" value="1"/>
</dbReference>
<evidence type="ECO:0000259" key="13">
    <source>
        <dbReference type="Pfam" id="PF18075"/>
    </source>
</evidence>
<evidence type="ECO:0000256" key="3">
    <source>
        <dbReference type="ARBA" id="ARBA00021907"/>
    </source>
</evidence>
<evidence type="ECO:0000256" key="8">
    <source>
        <dbReference type="ARBA" id="ARBA00023136"/>
    </source>
</evidence>
<protein>
    <recommendedName>
        <fullName evidence="3 10">Cell division protein FtsX</fullName>
    </recommendedName>
</protein>
<evidence type="ECO:0000256" key="5">
    <source>
        <dbReference type="ARBA" id="ARBA00022618"/>
    </source>
</evidence>
<dbReference type="InterPro" id="IPR040690">
    <property type="entry name" value="FtsX_ECD"/>
</dbReference>
<dbReference type="PANTHER" id="PTHR47755">
    <property type="entry name" value="CELL DIVISION PROTEIN FTSX"/>
    <property type="match status" value="1"/>
</dbReference>
<name>A0A838ZT65_9FLAO</name>
<dbReference type="RefSeq" id="WP_182043781.1">
    <property type="nucleotide sequence ID" value="NZ_JACDZE010000003.1"/>
</dbReference>
<feature type="transmembrane region" description="Helical" evidence="11">
    <location>
        <begin position="20"/>
        <end position="39"/>
    </location>
</feature>
<keyword evidence="7 11" id="KW-1133">Transmembrane helix</keyword>
<feature type="domain" description="FtsX extracellular" evidence="13">
    <location>
        <begin position="84"/>
        <end position="154"/>
    </location>
</feature>
<keyword evidence="15" id="KW-1185">Reference proteome</keyword>
<evidence type="ECO:0000256" key="9">
    <source>
        <dbReference type="ARBA" id="ARBA00023306"/>
    </source>
</evidence>
<sequence length="296" mass="34071">MSKQSDKFNQGRLRSSNITVVISIALVLFLLGLFGLIVINAQSYADYIKEQLKLEAFFNDEYDPREQDKELARQQDYIDSLNVKHSFIKKTEYISKEKASQIAKNELGIDDNAIFEANIFPASVQITLQPEFVEPAKVDSIKKLIQADPIISEVVNDDELMTTVYNNIDKIRFWLMILAAIFLVIVMILINNSIRLRIYAKRFSIKTMQLVGARRRFIIQPFLLQSAVLGLLGAVLAIIALGGLWYYFANIVSLPWWNEDYYWLILILIVTGVFIALLSTAIATWRYLRLRTDQLY</sequence>
<keyword evidence="4 10" id="KW-1003">Cell membrane</keyword>
<feature type="transmembrane region" description="Helical" evidence="11">
    <location>
        <begin position="261"/>
        <end position="288"/>
    </location>
</feature>
<evidence type="ECO:0000313" key="15">
    <source>
        <dbReference type="Proteomes" id="UP000552241"/>
    </source>
</evidence>
<comment type="similarity">
    <text evidence="2 10">Belongs to the ABC-4 integral membrane protein family. FtsX subfamily.</text>
</comment>
<keyword evidence="6 11" id="KW-0812">Transmembrane</keyword>
<gene>
    <name evidence="14" type="ORF">HU137_10375</name>
</gene>
<dbReference type="PIRSF" id="PIRSF003097">
    <property type="entry name" value="FtsX"/>
    <property type="match status" value="1"/>
</dbReference>